<dbReference type="PANTHER" id="PTHR43773:SF1">
    <property type="entry name" value="MAGNESIUM TRANSPORTER MGTE"/>
    <property type="match status" value="1"/>
</dbReference>
<dbReference type="SMART" id="SM00924">
    <property type="entry name" value="MgtE_N"/>
    <property type="match status" value="1"/>
</dbReference>
<evidence type="ECO:0000256" key="7">
    <source>
        <dbReference type="ARBA" id="ARBA00023136"/>
    </source>
</evidence>
<protein>
    <recommendedName>
        <fullName evidence="9">Magnesium transporter MgtE</fullName>
    </recommendedName>
</protein>
<dbReference type="SUPFAM" id="SSF158791">
    <property type="entry name" value="MgtE N-terminal domain-like"/>
    <property type="match status" value="1"/>
</dbReference>
<dbReference type="CDD" id="cd04606">
    <property type="entry name" value="CBS_pair_Mg_transporter"/>
    <property type="match status" value="1"/>
</dbReference>
<name>A0AAV3U6H8_9ALTE</name>
<dbReference type="Pfam" id="PF01769">
    <property type="entry name" value="MgtE"/>
    <property type="match status" value="1"/>
</dbReference>
<comment type="similarity">
    <text evidence="2 9">Belongs to the SLC41A transporter family.</text>
</comment>
<comment type="function">
    <text evidence="9">Acts as a magnesium transporter.</text>
</comment>
<feature type="transmembrane region" description="Helical" evidence="9">
    <location>
        <begin position="321"/>
        <end position="347"/>
    </location>
</feature>
<dbReference type="GO" id="GO:0015095">
    <property type="term" value="F:magnesium ion transmembrane transporter activity"/>
    <property type="evidence" value="ECO:0007669"/>
    <property type="project" value="UniProtKB-UniRule"/>
</dbReference>
<dbReference type="GO" id="GO:0005886">
    <property type="term" value="C:plasma membrane"/>
    <property type="evidence" value="ECO:0007669"/>
    <property type="project" value="UniProtKB-SubCell"/>
</dbReference>
<dbReference type="InterPro" id="IPR046342">
    <property type="entry name" value="CBS_dom_sf"/>
</dbReference>
<keyword evidence="6 9" id="KW-1133">Transmembrane helix</keyword>
<dbReference type="SUPFAM" id="SSF161093">
    <property type="entry name" value="MgtE membrane domain-like"/>
    <property type="match status" value="1"/>
</dbReference>
<accession>A0AAV3U6H8</accession>
<dbReference type="InterPro" id="IPR006669">
    <property type="entry name" value="MgtE_transporter"/>
</dbReference>
<keyword evidence="5 9" id="KW-0460">Magnesium</keyword>
<dbReference type="SMART" id="SM00116">
    <property type="entry name" value="CBS"/>
    <property type="match status" value="2"/>
</dbReference>
<comment type="caution">
    <text evidence="11">The sequence shown here is derived from an EMBL/GenBank/DDBJ whole genome shotgun (WGS) entry which is preliminary data.</text>
</comment>
<evidence type="ECO:0000313" key="11">
    <source>
        <dbReference type="EMBL" id="GAA4952812.1"/>
    </source>
</evidence>
<dbReference type="Pfam" id="PF03448">
    <property type="entry name" value="MgtE_N"/>
    <property type="match status" value="1"/>
</dbReference>
<feature type="domain" description="CBS" evidence="10">
    <location>
        <begin position="148"/>
        <end position="211"/>
    </location>
</feature>
<dbReference type="PROSITE" id="PS51371">
    <property type="entry name" value="CBS"/>
    <property type="match status" value="2"/>
</dbReference>
<dbReference type="Gene3D" id="1.25.60.10">
    <property type="entry name" value="MgtE N-terminal domain-like"/>
    <property type="match status" value="1"/>
</dbReference>
<evidence type="ECO:0000256" key="8">
    <source>
        <dbReference type="PROSITE-ProRule" id="PRU00703"/>
    </source>
</evidence>
<feature type="transmembrane region" description="Helical" evidence="9">
    <location>
        <begin position="395"/>
        <end position="421"/>
    </location>
</feature>
<feature type="transmembrane region" description="Helical" evidence="9">
    <location>
        <begin position="294"/>
        <end position="315"/>
    </location>
</feature>
<keyword evidence="9" id="KW-0479">Metal-binding</keyword>
<keyword evidence="8" id="KW-0129">CBS domain</keyword>
<dbReference type="EMBL" id="BAABLX010000029">
    <property type="protein sequence ID" value="GAA4952812.1"/>
    <property type="molecule type" value="Genomic_DNA"/>
</dbReference>
<keyword evidence="9" id="KW-1003">Cell membrane</keyword>
<dbReference type="InterPro" id="IPR006668">
    <property type="entry name" value="Mg_transptr_MgtE_intracell_dom"/>
</dbReference>
<dbReference type="InterPro" id="IPR038076">
    <property type="entry name" value="MgtE_N_sf"/>
</dbReference>
<dbReference type="InterPro" id="IPR006667">
    <property type="entry name" value="SLC41_membr_dom"/>
</dbReference>
<feature type="transmembrane region" description="Helical" evidence="9">
    <location>
        <begin position="368"/>
        <end position="389"/>
    </location>
</feature>
<dbReference type="PANTHER" id="PTHR43773">
    <property type="entry name" value="MAGNESIUM TRANSPORTER MGTE"/>
    <property type="match status" value="1"/>
</dbReference>
<feature type="transmembrane region" description="Helical" evidence="9">
    <location>
        <begin position="433"/>
        <end position="456"/>
    </location>
</feature>
<evidence type="ECO:0000256" key="5">
    <source>
        <dbReference type="ARBA" id="ARBA00022842"/>
    </source>
</evidence>
<dbReference type="Pfam" id="PF00571">
    <property type="entry name" value="CBS"/>
    <property type="match status" value="2"/>
</dbReference>
<dbReference type="AlphaFoldDB" id="A0AAV3U6H8"/>
<proteinExistence type="inferred from homology"/>
<sequence>MANQTNSAEVLSNQTQNKLALVQEALDSGALSSIRRMLNGLQPTAIAHLLESSPPQRRVVLWELVDKDQEGEVIQELADNVRAQLLSDMDSSDLAAMTEELEADNVADILQTLPDAVIQEVLAAMSTQNRERVESILSYEEDTAGGLMDPDVITVRPDLTLDVVLRYLRRHEELPHSTYYLVVVNRKDIFLGLLPILKVLTSDPNMTVREVMDTDVTALHFSMPDKEVAKLFEQHDWVMAPVIDDEQRVLGRITIDDVVDVIREGADHSLMSMAGLEEDADTFASVAKTAPRRAIWLGINLLTAIIASSVINLFQGTIDKVVALAVLMPIVASMGGVAGSQTLTVVIRGMALGHIGRANLSWLLSREFQIGLFNGLIWAALMAGVAGWWFNDTTIAGIIAAAMVINLIFAALAGALLPIILKAMRIDPALAGGVALTTVTDVVGFSAFLGLATYFYA</sequence>
<feature type="domain" description="CBS" evidence="10">
    <location>
        <begin position="212"/>
        <end position="270"/>
    </location>
</feature>
<keyword evidence="12" id="KW-1185">Reference proteome</keyword>
<comment type="subunit">
    <text evidence="9">Homodimer.</text>
</comment>
<dbReference type="NCBIfam" id="TIGR00400">
    <property type="entry name" value="mgtE"/>
    <property type="match status" value="1"/>
</dbReference>
<keyword evidence="4 9" id="KW-0812">Transmembrane</keyword>
<organism evidence="11 12">
    <name type="scientific">Halioxenophilus aromaticivorans</name>
    <dbReference type="NCBI Taxonomy" id="1306992"/>
    <lineage>
        <taxon>Bacteria</taxon>
        <taxon>Pseudomonadati</taxon>
        <taxon>Pseudomonadota</taxon>
        <taxon>Gammaproteobacteria</taxon>
        <taxon>Alteromonadales</taxon>
        <taxon>Alteromonadaceae</taxon>
        <taxon>Halioxenophilus</taxon>
    </lineage>
</organism>
<evidence type="ECO:0000256" key="4">
    <source>
        <dbReference type="ARBA" id="ARBA00022692"/>
    </source>
</evidence>
<evidence type="ECO:0000256" key="2">
    <source>
        <dbReference type="ARBA" id="ARBA00009749"/>
    </source>
</evidence>
<dbReference type="Gene3D" id="1.10.357.20">
    <property type="entry name" value="SLC41 divalent cation transporters, integral membrane domain"/>
    <property type="match status" value="1"/>
</dbReference>
<reference evidence="12" key="1">
    <citation type="journal article" date="2019" name="Int. J. Syst. Evol. Microbiol.">
        <title>The Global Catalogue of Microorganisms (GCM) 10K type strain sequencing project: providing services to taxonomists for standard genome sequencing and annotation.</title>
        <authorList>
            <consortium name="The Broad Institute Genomics Platform"/>
            <consortium name="The Broad Institute Genome Sequencing Center for Infectious Disease"/>
            <person name="Wu L."/>
            <person name="Ma J."/>
        </authorList>
    </citation>
    <scope>NUCLEOTIDE SEQUENCE [LARGE SCALE GENOMIC DNA]</scope>
    <source>
        <strain evidence="12">JCM 19134</strain>
    </source>
</reference>
<dbReference type="RefSeq" id="WP_345425976.1">
    <property type="nucleotide sequence ID" value="NZ_AP031496.1"/>
</dbReference>
<keyword evidence="3 9" id="KW-0813">Transport</keyword>
<evidence type="ECO:0000259" key="10">
    <source>
        <dbReference type="PROSITE" id="PS51371"/>
    </source>
</evidence>
<evidence type="ECO:0000313" key="12">
    <source>
        <dbReference type="Proteomes" id="UP001409585"/>
    </source>
</evidence>
<dbReference type="Proteomes" id="UP001409585">
    <property type="component" value="Unassembled WGS sequence"/>
</dbReference>
<dbReference type="Gene3D" id="3.10.580.10">
    <property type="entry name" value="CBS-domain"/>
    <property type="match status" value="1"/>
</dbReference>
<dbReference type="GO" id="GO:0046872">
    <property type="term" value="F:metal ion binding"/>
    <property type="evidence" value="ECO:0007669"/>
    <property type="project" value="UniProtKB-KW"/>
</dbReference>
<dbReference type="InterPro" id="IPR000644">
    <property type="entry name" value="CBS_dom"/>
</dbReference>
<dbReference type="InterPro" id="IPR036739">
    <property type="entry name" value="SLC41_membr_dom_sf"/>
</dbReference>
<gene>
    <name evidence="11" type="primary">mgtE</name>
    <name evidence="11" type="ORF">GCM10025791_37090</name>
</gene>
<keyword evidence="7 9" id="KW-0472">Membrane</keyword>
<evidence type="ECO:0000256" key="1">
    <source>
        <dbReference type="ARBA" id="ARBA00004141"/>
    </source>
</evidence>
<dbReference type="SUPFAM" id="SSF54631">
    <property type="entry name" value="CBS-domain pair"/>
    <property type="match status" value="1"/>
</dbReference>
<evidence type="ECO:0000256" key="6">
    <source>
        <dbReference type="ARBA" id="ARBA00022989"/>
    </source>
</evidence>
<comment type="subcellular location">
    <subcellularLocation>
        <location evidence="9">Cell membrane</location>
        <topology evidence="9">Multi-pass membrane protein</topology>
    </subcellularLocation>
    <subcellularLocation>
        <location evidence="1">Membrane</location>
        <topology evidence="1">Multi-pass membrane protein</topology>
    </subcellularLocation>
</comment>
<evidence type="ECO:0000256" key="9">
    <source>
        <dbReference type="RuleBase" id="RU362011"/>
    </source>
</evidence>
<evidence type="ECO:0000256" key="3">
    <source>
        <dbReference type="ARBA" id="ARBA00022448"/>
    </source>
</evidence>